<comment type="caution">
    <text evidence="2">The sequence shown here is derived from an EMBL/GenBank/DDBJ whole genome shotgun (WGS) entry which is preliminary data.</text>
</comment>
<gene>
    <name evidence="2" type="ORF">HEB94_002697</name>
</gene>
<dbReference type="EMBL" id="JADBEM010000001">
    <property type="protein sequence ID" value="MBE1605849.1"/>
    <property type="molecule type" value="Genomic_DNA"/>
</dbReference>
<evidence type="ECO:0000313" key="3">
    <source>
        <dbReference type="Proteomes" id="UP000638648"/>
    </source>
</evidence>
<organism evidence="2 3">
    <name type="scientific">Actinopolymorpha pittospori</name>
    <dbReference type="NCBI Taxonomy" id="648752"/>
    <lineage>
        <taxon>Bacteria</taxon>
        <taxon>Bacillati</taxon>
        <taxon>Actinomycetota</taxon>
        <taxon>Actinomycetes</taxon>
        <taxon>Propionibacteriales</taxon>
        <taxon>Actinopolymorphaceae</taxon>
        <taxon>Actinopolymorpha</taxon>
    </lineage>
</organism>
<evidence type="ECO:0000313" key="2">
    <source>
        <dbReference type="EMBL" id="MBE1605849.1"/>
    </source>
</evidence>
<accession>A0A927MTF1</accession>
<proteinExistence type="predicted"/>
<name>A0A927MTF1_9ACTN</name>
<keyword evidence="1" id="KW-0472">Membrane</keyword>
<dbReference type="RefSeq" id="WP_192750075.1">
    <property type="nucleotide sequence ID" value="NZ_BAABJL010000206.1"/>
</dbReference>
<reference evidence="2" key="1">
    <citation type="submission" date="2020-10" db="EMBL/GenBank/DDBJ databases">
        <title>Sequencing the genomes of 1000 actinobacteria strains.</title>
        <authorList>
            <person name="Klenk H.-P."/>
        </authorList>
    </citation>
    <scope>NUCLEOTIDE SEQUENCE</scope>
    <source>
        <strain evidence="2">DSM 45354</strain>
    </source>
</reference>
<evidence type="ECO:0000256" key="1">
    <source>
        <dbReference type="SAM" id="Phobius"/>
    </source>
</evidence>
<dbReference type="Proteomes" id="UP000638648">
    <property type="component" value="Unassembled WGS sequence"/>
</dbReference>
<keyword evidence="1" id="KW-0812">Transmembrane</keyword>
<feature type="transmembrane region" description="Helical" evidence="1">
    <location>
        <begin position="80"/>
        <end position="103"/>
    </location>
</feature>
<keyword evidence="1" id="KW-1133">Transmembrane helix</keyword>
<keyword evidence="3" id="KW-1185">Reference proteome</keyword>
<dbReference type="AlphaFoldDB" id="A0A927MTF1"/>
<sequence length="120" mass="12659">MRNSGRLVWKALAVAALACVLVVLGLLVDSSRVGTAGELADVRLGLPFEWVHQDHSSMDPPAGAALDLRFSLPQENPTHVSVGVFAVNLALASAAVVVVWSGLRRLVGRRGREVAVRVAA</sequence>
<protein>
    <submittedName>
        <fullName evidence="2">Uncharacterized protein</fullName>
    </submittedName>
</protein>